<keyword evidence="4" id="KW-1185">Reference proteome</keyword>
<sequence>MFPTSPTTAILHTPENPSSADSSISREQGDWAAGIPAKLLEGFTRAEGLSAPPWLLAALVAGAALVSIPRGSWRWFGLFVTFVHEIGHAFAALSAGHRIKGIELRFDHSGQMRSLGRGGFGAVWAGFWGYPVPALTGAVLIWAAVQGWAPAALSAGVLVLALSLLFIRNLQGIAIAAGCAAASVFLLWWTSAATASYAVVALGIGLVVGGVRDWLNLLGVHTRRRHALPSSDAWILARQTGIPAALWLGAFAVIIAACAFASGWLLVSQGQDPR</sequence>
<dbReference type="Proteomes" id="UP001139158">
    <property type="component" value="Unassembled WGS sequence"/>
</dbReference>
<feature type="transmembrane region" description="Helical" evidence="2">
    <location>
        <begin position="148"/>
        <end position="167"/>
    </location>
</feature>
<feature type="transmembrane region" description="Helical" evidence="2">
    <location>
        <begin position="118"/>
        <end position="142"/>
    </location>
</feature>
<dbReference type="InterPro" id="IPR049500">
    <property type="entry name" value="Peptidase_M50B-like"/>
</dbReference>
<keyword evidence="2" id="KW-0812">Transmembrane</keyword>
<evidence type="ECO:0000256" key="1">
    <source>
        <dbReference type="SAM" id="MobiDB-lite"/>
    </source>
</evidence>
<name>A0A9X1MEF4_9MICC</name>
<organism evidence="3 4">
    <name type="scientific">Arthrobacter caoxuetaonis</name>
    <dbReference type="NCBI Taxonomy" id="2886935"/>
    <lineage>
        <taxon>Bacteria</taxon>
        <taxon>Bacillati</taxon>
        <taxon>Actinomycetota</taxon>
        <taxon>Actinomycetes</taxon>
        <taxon>Micrococcales</taxon>
        <taxon>Micrococcaceae</taxon>
        <taxon>Arthrobacter</taxon>
    </lineage>
</organism>
<feature type="transmembrane region" description="Helical" evidence="2">
    <location>
        <begin position="172"/>
        <end position="189"/>
    </location>
</feature>
<dbReference type="Pfam" id="PF13398">
    <property type="entry name" value="Peptidase_M50B"/>
    <property type="match status" value="1"/>
</dbReference>
<feature type="transmembrane region" description="Helical" evidence="2">
    <location>
        <begin position="244"/>
        <end position="267"/>
    </location>
</feature>
<protein>
    <submittedName>
        <fullName evidence="3">M50 family metallopeptidase</fullName>
    </submittedName>
</protein>
<feature type="region of interest" description="Disordered" evidence="1">
    <location>
        <begin position="1"/>
        <end position="25"/>
    </location>
</feature>
<gene>
    <name evidence="3" type="ORF">LJ757_07720</name>
</gene>
<evidence type="ECO:0000313" key="4">
    <source>
        <dbReference type="Proteomes" id="UP001139158"/>
    </source>
</evidence>
<dbReference type="AlphaFoldDB" id="A0A9X1MEF4"/>
<evidence type="ECO:0000313" key="3">
    <source>
        <dbReference type="EMBL" id="MCC3297690.1"/>
    </source>
</evidence>
<comment type="caution">
    <text evidence="3">The sequence shown here is derived from an EMBL/GenBank/DDBJ whole genome shotgun (WGS) entry which is preliminary data.</text>
</comment>
<dbReference type="RefSeq" id="WP_227895568.1">
    <property type="nucleotide sequence ID" value="NZ_CP099466.1"/>
</dbReference>
<feature type="transmembrane region" description="Helical" evidence="2">
    <location>
        <begin position="195"/>
        <end position="215"/>
    </location>
</feature>
<proteinExistence type="predicted"/>
<accession>A0A9X1MEF4</accession>
<keyword evidence="2" id="KW-0472">Membrane</keyword>
<reference evidence="3" key="1">
    <citation type="submission" date="2021-10" db="EMBL/GenBank/DDBJ databases">
        <title>Novel species in genus Arthrobacter.</title>
        <authorList>
            <person name="Liu Y."/>
        </authorList>
    </citation>
    <scope>NUCLEOTIDE SEQUENCE</scope>
    <source>
        <strain evidence="3">Zg-Y453</strain>
    </source>
</reference>
<keyword evidence="2" id="KW-1133">Transmembrane helix</keyword>
<dbReference type="EMBL" id="JAJFZV010000006">
    <property type="protein sequence ID" value="MCC3297690.1"/>
    <property type="molecule type" value="Genomic_DNA"/>
</dbReference>
<evidence type="ECO:0000256" key="2">
    <source>
        <dbReference type="SAM" id="Phobius"/>
    </source>
</evidence>